<dbReference type="NCBIfam" id="TIGR01323">
    <property type="entry name" value="nitrile_alph"/>
    <property type="match status" value="1"/>
</dbReference>
<accession>A0A1H7MIJ5</accession>
<evidence type="ECO:0000256" key="2">
    <source>
        <dbReference type="ARBA" id="ARBA00013079"/>
    </source>
</evidence>
<keyword evidence="3 6" id="KW-0479">Metal-binding</keyword>
<dbReference type="GO" id="GO:0018822">
    <property type="term" value="F:nitrile hydratase activity"/>
    <property type="evidence" value="ECO:0007669"/>
    <property type="project" value="UniProtKB-EC"/>
</dbReference>
<dbReference type="Pfam" id="PF02979">
    <property type="entry name" value="NHase_alpha"/>
    <property type="match status" value="1"/>
</dbReference>
<dbReference type="RefSeq" id="WP_092762256.1">
    <property type="nucleotide sequence ID" value="NZ_FNZQ01000003.1"/>
</dbReference>
<dbReference type="EMBL" id="FNZQ01000003">
    <property type="protein sequence ID" value="SEL11073.1"/>
    <property type="molecule type" value="Genomic_DNA"/>
</dbReference>
<dbReference type="STRING" id="188906.SAMN04488526_1955"/>
<dbReference type="Gene3D" id="3.90.330.10">
    <property type="entry name" value="Nitrile hydratase alpha /Thiocyanate hydrolase gamma"/>
    <property type="match status" value="1"/>
</dbReference>
<organism evidence="9 10">
    <name type="scientific">Jannaschia helgolandensis</name>
    <dbReference type="NCBI Taxonomy" id="188906"/>
    <lineage>
        <taxon>Bacteria</taxon>
        <taxon>Pseudomonadati</taxon>
        <taxon>Pseudomonadota</taxon>
        <taxon>Alphaproteobacteria</taxon>
        <taxon>Rhodobacterales</taxon>
        <taxon>Roseobacteraceae</taxon>
        <taxon>Jannaschia</taxon>
    </lineage>
</organism>
<dbReference type="EC" id="4.2.1.84" evidence="2"/>
<feature type="region of interest" description="Disordered" evidence="7">
    <location>
        <begin position="1"/>
        <end position="28"/>
    </location>
</feature>
<evidence type="ECO:0000313" key="9">
    <source>
        <dbReference type="EMBL" id="SEL11073.1"/>
    </source>
</evidence>
<name>A0A1H7MIJ5_9RHOB</name>
<proteinExistence type="inferred from homology"/>
<dbReference type="Proteomes" id="UP000199283">
    <property type="component" value="Unassembled WGS sequence"/>
</dbReference>
<evidence type="ECO:0000256" key="5">
    <source>
        <dbReference type="ARBA" id="ARBA00044877"/>
    </source>
</evidence>
<feature type="binding site" evidence="6">
    <location>
        <position position="126"/>
    </location>
    <ligand>
        <name>Fe(3+)</name>
        <dbReference type="ChEBI" id="CHEBI:29034"/>
    </ligand>
</feature>
<dbReference type="InterPro" id="IPR023900">
    <property type="entry name" value="CN_Hdrtase_asu/SCN_Hdrlase_gsu"/>
</dbReference>
<reference evidence="9 10" key="1">
    <citation type="submission" date="2016-10" db="EMBL/GenBank/DDBJ databases">
        <authorList>
            <person name="de Groot N.N."/>
        </authorList>
    </citation>
    <scope>NUCLEOTIDE SEQUENCE [LARGE SCALE GENOMIC DNA]</scope>
    <source>
        <strain evidence="9 10">DSM 14858</strain>
    </source>
</reference>
<dbReference type="GO" id="GO:0046914">
    <property type="term" value="F:transition metal ion binding"/>
    <property type="evidence" value="ECO:0007669"/>
    <property type="project" value="InterPro"/>
</dbReference>
<keyword evidence="6" id="KW-0408">Iron</keyword>
<protein>
    <recommendedName>
        <fullName evidence="2">nitrile hydratase</fullName>
        <ecNumber evidence="2">4.2.1.84</ecNumber>
    </recommendedName>
</protein>
<keyword evidence="4" id="KW-0456">Lyase</keyword>
<dbReference type="OrthoDB" id="528553at2"/>
<dbReference type="InterPro" id="IPR018141">
    <property type="entry name" value="Nitrile_hydratase_asu"/>
</dbReference>
<comment type="similarity">
    <text evidence="1">Belongs to the nitrile hydratase subunit alpha family.</text>
</comment>
<comment type="catalytic activity">
    <reaction evidence="5">
        <text>an aliphatic primary amide = an aliphatic nitrile + H2O</text>
        <dbReference type="Rhea" id="RHEA:12673"/>
        <dbReference type="ChEBI" id="CHEBI:15377"/>
        <dbReference type="ChEBI" id="CHEBI:65285"/>
        <dbReference type="ChEBI" id="CHEBI:80291"/>
        <dbReference type="EC" id="4.2.1.84"/>
    </reaction>
</comment>
<sequence>MPHDHQDHDHDHSGMSPSGHPYREDQDRTRSYWQTMEIAARELMIEKGVITADEVAAQIDAMDARSPARGAAIVARAWLDPEFRKLLLVDAPAASTELGIDIGPLNLIAVENTDKVHNVVVCTLCSCYPRDLLGLPPDWYKSRAYRTRAVREPRRVLAEFGVEVPQDVTVRVHDSTADMRYIVIPARPGGTDGMDEAALATLVTRDSMIGVGQARQPG</sequence>
<feature type="binding site" evidence="6">
    <location>
        <position position="122"/>
    </location>
    <ligand>
        <name>Fe(3+)</name>
        <dbReference type="ChEBI" id="CHEBI:29034"/>
    </ligand>
</feature>
<gene>
    <name evidence="9" type="ORF">SAMN04488526_1955</name>
</gene>
<evidence type="ECO:0000259" key="8">
    <source>
        <dbReference type="Pfam" id="PF02979"/>
    </source>
</evidence>
<dbReference type="InterPro" id="IPR036648">
    <property type="entry name" value="CN_Hdrase_a/SCN_Hdrase_g_sf"/>
</dbReference>
<dbReference type="PIRSF" id="PIRSF001426">
    <property type="entry name" value="NHase_alpha"/>
    <property type="match status" value="1"/>
</dbReference>
<evidence type="ECO:0000256" key="1">
    <source>
        <dbReference type="ARBA" id="ARBA00009363"/>
    </source>
</evidence>
<dbReference type="SUPFAM" id="SSF56209">
    <property type="entry name" value="Nitrile hydratase alpha chain"/>
    <property type="match status" value="1"/>
</dbReference>
<keyword evidence="10" id="KW-1185">Reference proteome</keyword>
<evidence type="ECO:0000256" key="3">
    <source>
        <dbReference type="ARBA" id="ARBA00022723"/>
    </source>
</evidence>
<evidence type="ECO:0000256" key="6">
    <source>
        <dbReference type="PIRSR" id="PIRSR001426-1"/>
    </source>
</evidence>
<evidence type="ECO:0000256" key="7">
    <source>
        <dbReference type="SAM" id="MobiDB-lite"/>
    </source>
</evidence>
<dbReference type="AlphaFoldDB" id="A0A1H7MIJ5"/>
<dbReference type="InterPro" id="IPR004232">
    <property type="entry name" value="CN_Hdrtase_a/SCN_Hdrlase_g"/>
</dbReference>
<evidence type="ECO:0000256" key="4">
    <source>
        <dbReference type="ARBA" id="ARBA00023239"/>
    </source>
</evidence>
<feature type="domain" description="Nitrile hydratase alpha/Thiocyanate hydrolase gamma" evidence="8">
    <location>
        <begin position="33"/>
        <end position="212"/>
    </location>
</feature>
<evidence type="ECO:0000313" key="10">
    <source>
        <dbReference type="Proteomes" id="UP000199283"/>
    </source>
</evidence>
<feature type="binding site" evidence="6">
    <location>
        <position position="127"/>
    </location>
    <ligand>
        <name>Fe(3+)</name>
        <dbReference type="ChEBI" id="CHEBI:29034"/>
    </ligand>
</feature>
<feature type="binding site" evidence="6">
    <location>
        <position position="125"/>
    </location>
    <ligand>
        <name>Fe(3+)</name>
        <dbReference type="ChEBI" id="CHEBI:29034"/>
    </ligand>
</feature>
<feature type="compositionally biased region" description="Basic and acidic residues" evidence="7">
    <location>
        <begin position="1"/>
        <end position="13"/>
    </location>
</feature>